<dbReference type="EMBL" id="CP011947">
    <property type="protein sequence ID" value="AKU08032.1"/>
    <property type="molecule type" value="Genomic_DNA"/>
</dbReference>
<evidence type="ECO:0000313" key="6">
    <source>
        <dbReference type="EMBL" id="AKU08032.1"/>
    </source>
</evidence>
<evidence type="ECO:0000256" key="5">
    <source>
        <dbReference type="SAM" id="Phobius"/>
    </source>
</evidence>
<dbReference type="RefSeq" id="WP_050459337.1">
    <property type="nucleotide sequence ID" value="NZ_CP011947.1"/>
</dbReference>
<dbReference type="PATRIC" id="fig|35746.4.peg.2097"/>
<reference evidence="7" key="1">
    <citation type="journal article" date="2015" name="J. Biotechnol.">
        <title>Complete genome sequence of Haloferax gibbonsii strain ARA6, a potential producer of polyhydroxyalkanoates and halocins isolated from Araruama, Rio de Janeiro, Brasil.</title>
        <authorList>
            <person name="Pinto L.H."/>
            <person name="D'Alincourt Carvalho-Assef A.P."/>
            <person name="Vieira R.P."/>
            <person name="Clementino M.M."/>
            <person name="Albano R.M."/>
        </authorList>
    </citation>
    <scope>NUCLEOTIDE SEQUENCE [LARGE SCALE GENOMIC DNA]</scope>
    <source>
        <strain evidence="7">ARA6</strain>
    </source>
</reference>
<keyword evidence="3 5" id="KW-1133">Transmembrane helix</keyword>
<keyword evidence="4 5" id="KW-0472">Membrane</keyword>
<dbReference type="SUPFAM" id="SSF51306">
    <property type="entry name" value="LexA/Signal peptidase"/>
    <property type="match status" value="1"/>
</dbReference>
<accession>A0A0K1IU06</accession>
<dbReference type="GeneID" id="25246267"/>
<feature type="transmembrane region" description="Helical" evidence="5">
    <location>
        <begin position="169"/>
        <end position="186"/>
    </location>
</feature>
<dbReference type="GO" id="GO:0004252">
    <property type="term" value="F:serine-type endopeptidase activity"/>
    <property type="evidence" value="ECO:0007669"/>
    <property type="project" value="InterPro"/>
</dbReference>
<dbReference type="NCBIfam" id="TIGR02228">
    <property type="entry name" value="sigpep_I_arch"/>
    <property type="match status" value="1"/>
</dbReference>
<dbReference type="InterPro" id="IPR001733">
    <property type="entry name" value="Peptidase_S26B"/>
</dbReference>
<evidence type="ECO:0000256" key="1">
    <source>
        <dbReference type="ARBA" id="ARBA00004370"/>
    </source>
</evidence>
<dbReference type="GO" id="GO:0006465">
    <property type="term" value="P:signal peptide processing"/>
    <property type="evidence" value="ECO:0007669"/>
    <property type="project" value="InterPro"/>
</dbReference>
<name>A0A0K1IU06_HALGI</name>
<evidence type="ECO:0000256" key="4">
    <source>
        <dbReference type="ARBA" id="ARBA00023136"/>
    </source>
</evidence>
<evidence type="ECO:0000313" key="7">
    <source>
        <dbReference type="Proteomes" id="UP000066124"/>
    </source>
</evidence>
<gene>
    <name evidence="6" type="ORF">ABY42_09870</name>
</gene>
<organism evidence="6 7">
    <name type="scientific">Haloferax gibbonsii</name>
    <dbReference type="NCBI Taxonomy" id="35746"/>
    <lineage>
        <taxon>Archaea</taxon>
        <taxon>Methanobacteriati</taxon>
        <taxon>Methanobacteriota</taxon>
        <taxon>Stenosarchaea group</taxon>
        <taxon>Halobacteria</taxon>
        <taxon>Halobacteriales</taxon>
        <taxon>Haloferacaceae</taxon>
        <taxon>Haloferax</taxon>
    </lineage>
</organism>
<dbReference type="KEGG" id="hgi:ABY42_09870"/>
<comment type="subcellular location">
    <subcellularLocation>
        <location evidence="1">Membrane</location>
    </subcellularLocation>
</comment>
<keyword evidence="2 5" id="KW-0812">Transmembrane</keyword>
<dbReference type="GO" id="GO:0016020">
    <property type="term" value="C:membrane"/>
    <property type="evidence" value="ECO:0007669"/>
    <property type="project" value="UniProtKB-SubCell"/>
</dbReference>
<feature type="transmembrane region" description="Helical" evidence="5">
    <location>
        <begin position="206"/>
        <end position="229"/>
    </location>
</feature>
<dbReference type="InterPro" id="IPR019533">
    <property type="entry name" value="Peptidase_S26"/>
</dbReference>
<sequence length="386" mass="40789">MKLSDVLEYAVLGLLVVAVVALLFGQALGQPVLLGYVETGSMSPTMEPGDGFIAVPSVLLEDPESGDVVVFNARELHGGGLTTHRVVRWTEEGYITRGDANPFTDQESVEPPVKRSQIVAEALQINGNVVVIPQLGAVVGAVNGLATGAFDLLGNLPGFESAAEGEPSPMFLVAIGGILIALSLVFDGSGGGRKQSSHSRRRPDYYTSGVVLLLLVVIVVTPATLSMVLGSGPTELTIVSSESPNENPLVVGVGETTVIDYTLTNNGYVPIITVLESRDPGVSFGQSVFVVPGKGSKNTTLTIEAPDRTGAYDREIREQLYVPVLPQTVILGLHEVHPFLAIAAIDAVLAFATLLVSVLALGLGPIRLRSTDRNVSLVEQFRRKYL</sequence>
<evidence type="ECO:0000256" key="3">
    <source>
        <dbReference type="ARBA" id="ARBA00022989"/>
    </source>
</evidence>
<feature type="transmembrane region" description="Helical" evidence="5">
    <location>
        <begin position="339"/>
        <end position="363"/>
    </location>
</feature>
<dbReference type="InterPro" id="IPR036286">
    <property type="entry name" value="LexA/Signal_pep-like_sf"/>
</dbReference>
<proteinExistence type="predicted"/>
<dbReference type="AlphaFoldDB" id="A0A0K1IU06"/>
<protein>
    <submittedName>
        <fullName evidence="6">Signal peptidase I</fullName>
    </submittedName>
</protein>
<dbReference type="Proteomes" id="UP000066124">
    <property type="component" value="Chromosome"/>
</dbReference>
<evidence type="ECO:0000256" key="2">
    <source>
        <dbReference type="ARBA" id="ARBA00022692"/>
    </source>
</evidence>
<dbReference type="CDD" id="cd06530">
    <property type="entry name" value="S26_SPase_I"/>
    <property type="match status" value="1"/>
</dbReference>